<dbReference type="RefSeq" id="WP_420912189.1">
    <property type="nucleotide sequence ID" value="NZ_FNUD01000002.1"/>
</dbReference>
<name>A0A1H5MFC6_PSEDM</name>
<accession>A0A1H5MFC6</accession>
<dbReference type="EMBL" id="FNUD01000002">
    <property type="protein sequence ID" value="SEE87853.1"/>
    <property type="molecule type" value="Genomic_DNA"/>
</dbReference>
<evidence type="ECO:0000256" key="1">
    <source>
        <dbReference type="SAM" id="SignalP"/>
    </source>
</evidence>
<gene>
    <name evidence="2" type="ORF">SAMN04489800_2593</name>
</gene>
<protein>
    <recommendedName>
        <fullName evidence="4">Outer membrane protein beta-barrel domain-containing protein</fullName>
    </recommendedName>
</protein>
<reference evidence="2" key="1">
    <citation type="submission" date="2016-10" db="EMBL/GenBank/DDBJ databases">
        <authorList>
            <person name="Varghese N."/>
            <person name="Submissions S."/>
        </authorList>
    </citation>
    <scope>NUCLEOTIDE SEQUENCE [LARGE SCALE GENOMIC DNA]</scope>
    <source>
        <strain evidence="2">LMG 25555</strain>
    </source>
</reference>
<evidence type="ECO:0000313" key="3">
    <source>
        <dbReference type="Proteomes" id="UP000183613"/>
    </source>
</evidence>
<feature type="chain" id="PRO_5010303789" description="Outer membrane protein beta-barrel domain-containing protein" evidence="1">
    <location>
        <begin position="25"/>
        <end position="271"/>
    </location>
</feature>
<keyword evidence="1" id="KW-0732">Signal</keyword>
<keyword evidence="3" id="KW-1185">Reference proteome</keyword>
<dbReference type="Proteomes" id="UP000183613">
    <property type="component" value="Unassembled WGS sequence"/>
</dbReference>
<sequence length="271" mass="30065">MRNQAFRSVSAALALLVIVPLARADEPGVALNNEGAQWLLLASPFVWAPSMSGQAALGGVNTKVDVPFSEVLDNLSSVFMGNLELTNRTLGFYVDGVYAKTEESHRVFGRKVGLAITQTTLAVGVYYRVYEYELGGDTLFGEPRTWRIEPTGGVRWTKLSTKLDINSAGFSTKKKTEWTDPFVGLRMQADLTDRWTLSGESDTGGLDTGSKKTWNAQGYLGYRMYLADHPTIIRVGYRVLSQNYRTTDFTGNKFKYDVTQRGPVLGLSMRF</sequence>
<dbReference type="AlphaFoldDB" id="A0A1H5MFC6"/>
<evidence type="ECO:0000313" key="2">
    <source>
        <dbReference type="EMBL" id="SEE87853.1"/>
    </source>
</evidence>
<evidence type="ECO:0008006" key="4">
    <source>
        <dbReference type="Google" id="ProtNLM"/>
    </source>
</evidence>
<comment type="caution">
    <text evidence="2">The sequence shown here is derived from an EMBL/GenBank/DDBJ whole genome shotgun (WGS) entry which is preliminary data.</text>
</comment>
<feature type="signal peptide" evidence="1">
    <location>
        <begin position="1"/>
        <end position="24"/>
    </location>
</feature>
<organism evidence="2 3">
    <name type="scientific">Pseudomonas deceptionensis</name>
    <dbReference type="NCBI Taxonomy" id="882211"/>
    <lineage>
        <taxon>Bacteria</taxon>
        <taxon>Pseudomonadati</taxon>
        <taxon>Pseudomonadota</taxon>
        <taxon>Gammaproteobacteria</taxon>
        <taxon>Pseudomonadales</taxon>
        <taxon>Pseudomonadaceae</taxon>
        <taxon>Pseudomonas</taxon>
    </lineage>
</organism>
<proteinExistence type="predicted"/>